<evidence type="ECO:0000256" key="2">
    <source>
        <dbReference type="ARBA" id="ARBA00016279"/>
    </source>
</evidence>
<dbReference type="InterPro" id="IPR000594">
    <property type="entry name" value="ThiF_NAD_FAD-bd"/>
</dbReference>
<dbReference type="GO" id="GO:0071566">
    <property type="term" value="F:UFM1 activating enzyme activity"/>
    <property type="evidence" value="ECO:0007669"/>
    <property type="project" value="TreeGrafter"/>
</dbReference>
<dbReference type="GO" id="GO:0005524">
    <property type="term" value="F:ATP binding"/>
    <property type="evidence" value="ECO:0007669"/>
    <property type="project" value="UniProtKB-KW"/>
</dbReference>
<feature type="region of interest" description="Disordered" evidence="8">
    <location>
        <begin position="368"/>
        <end position="398"/>
    </location>
</feature>
<evidence type="ECO:0000256" key="4">
    <source>
        <dbReference type="ARBA" id="ARBA00022741"/>
    </source>
</evidence>
<protein>
    <recommendedName>
        <fullName evidence="2">Ubiquitin-like modifier-activating enzyme 5</fullName>
    </recommendedName>
</protein>
<dbReference type="GO" id="GO:0046872">
    <property type="term" value="F:metal ion binding"/>
    <property type="evidence" value="ECO:0007669"/>
    <property type="project" value="UniProtKB-KW"/>
</dbReference>
<evidence type="ECO:0000256" key="5">
    <source>
        <dbReference type="ARBA" id="ARBA00022786"/>
    </source>
</evidence>
<evidence type="ECO:0000256" key="7">
    <source>
        <dbReference type="ARBA" id="ARBA00022840"/>
    </source>
</evidence>
<organism evidence="10 11">
    <name type="scientific">Cuscuta campestris</name>
    <dbReference type="NCBI Taxonomy" id="132261"/>
    <lineage>
        <taxon>Eukaryota</taxon>
        <taxon>Viridiplantae</taxon>
        <taxon>Streptophyta</taxon>
        <taxon>Embryophyta</taxon>
        <taxon>Tracheophyta</taxon>
        <taxon>Spermatophyta</taxon>
        <taxon>Magnoliopsida</taxon>
        <taxon>eudicotyledons</taxon>
        <taxon>Gunneridae</taxon>
        <taxon>Pentapetalae</taxon>
        <taxon>asterids</taxon>
        <taxon>lamiids</taxon>
        <taxon>Solanales</taxon>
        <taxon>Convolvulaceae</taxon>
        <taxon>Cuscuteae</taxon>
        <taxon>Cuscuta</taxon>
        <taxon>Cuscuta subgen. Grammica</taxon>
        <taxon>Cuscuta sect. Cleistogrammica</taxon>
    </lineage>
</organism>
<proteinExistence type="inferred from homology"/>
<keyword evidence="11" id="KW-1185">Reference proteome</keyword>
<dbReference type="EMBL" id="OOIL02002239">
    <property type="protein sequence ID" value="VFQ81439.1"/>
    <property type="molecule type" value="Genomic_DNA"/>
</dbReference>
<comment type="similarity">
    <text evidence="1">Belongs to the ubiquitin-activating E1 family. UBA5 subfamily.</text>
</comment>
<dbReference type="SUPFAM" id="SSF69572">
    <property type="entry name" value="Activating enzymes of the ubiquitin-like proteins"/>
    <property type="match status" value="1"/>
</dbReference>
<sequence>MEILRTTVRWTTTLIQQYNPTSPTPMVDKSKGKRIRSLEGLPIHLFDSLTLYSIANLIGKPLKTDAATASLSRPSVARICVEVDTSKELPHGVWIHLGQLTFHQPIHYENLLEYCPSCKSFGHKNCKKATKSSRWVVKDSPGTGNTALAVAVPLLQTVDTTLKLVAKQVDEQILEPGAETLKIDHEVQSASDTYTNMARVEALATTIVNGRDAKAHEPAGSAEVKAVLVEHEQICVGEDAQETIQNPTYIDPNSEIEQSCVAHKLTPKTDFEGTQYEEEFPPLTTTTEDFPAQNYNSDAHTLSLEKEMDGTLSPSIKGDDETISDPSFSTNFFPPVTNNAGNDQTTIGPVLQSFEVDGQHYEIRSYEEAETSNLREDPNDFQDVQNRRSKKVGKRGTAPRMIKTRSYDPNLEVGTVSEITRYWPSRKSTTMEKIVTTKSYSGPFWYLGPVGPIGADGKRPKKIMPRNLALDQHPALKKSKPVEVPPPSEGKEKRRPSATRRNAAFDLLPPTLPQAPPSLATTSAAPPAARFWEKRGPMEAKIKELLNDLETLKKKLSDPSQLQLVDKMRSCGENIAALTMPGPLRRPIIKDMSTEVVDSNPYSRLMALQRMGIVENYERIREFSVAIIGIGGVGSVAAEMLTRCGIGRLLLYDYDKVELANMNRLFFRPEQVGMTKTDAAVQTLAEINPDVVLESYTLNITTVDGFETFISSLQNKSFCVYKEGSGVDLVLSCVDNYEARMVVNQACNELNQIWMESGVSENAVSGHIQLLIPGETACFACVPPLVVASGIDERTLKREGVCAASLPTTMGVIAGLLVQNTLKYLLKFGQVSPYLGYNALKDYFPTMAMKPNVQCSNPACLERQREYILAKPARDAAAKAMAEEESKVAEGPIHAENEWNISVLGDSELGSANAQSSGLLPEGVVHELPSADEFPTHPASGGPADDDLDELRKQLDALNAN</sequence>
<dbReference type="OrthoDB" id="206053at2759"/>
<dbReference type="AlphaFoldDB" id="A0A484LYT9"/>
<gene>
    <name evidence="10" type="ORF">CCAM_LOCUS23215</name>
</gene>
<evidence type="ECO:0000256" key="8">
    <source>
        <dbReference type="SAM" id="MobiDB-lite"/>
    </source>
</evidence>
<keyword evidence="5" id="KW-0833">Ubl conjugation pathway</keyword>
<dbReference type="PANTHER" id="PTHR10953">
    <property type="entry name" value="UBIQUITIN-ACTIVATING ENZYME E1"/>
    <property type="match status" value="1"/>
</dbReference>
<keyword evidence="6" id="KW-0862">Zinc</keyword>
<evidence type="ECO:0000256" key="1">
    <source>
        <dbReference type="ARBA" id="ARBA00005339"/>
    </source>
</evidence>
<reference evidence="10 11" key="1">
    <citation type="submission" date="2018-04" db="EMBL/GenBank/DDBJ databases">
        <authorList>
            <person name="Vogel A."/>
        </authorList>
    </citation>
    <scope>NUCLEOTIDE SEQUENCE [LARGE SCALE GENOMIC DNA]</scope>
</reference>
<dbReference type="FunFam" id="3.40.50.720:FF:000066">
    <property type="entry name" value="Putative ubiquitin-like modifier-activating enzyme 5"/>
    <property type="match status" value="1"/>
</dbReference>
<feature type="compositionally biased region" description="Basic and acidic residues" evidence="8">
    <location>
        <begin position="368"/>
        <end position="378"/>
    </location>
</feature>
<dbReference type="Proteomes" id="UP000595140">
    <property type="component" value="Unassembled WGS sequence"/>
</dbReference>
<dbReference type="GO" id="GO:0071569">
    <property type="term" value="P:protein ufmylation"/>
    <property type="evidence" value="ECO:0007669"/>
    <property type="project" value="TreeGrafter"/>
</dbReference>
<feature type="region of interest" description="Disordered" evidence="8">
    <location>
        <begin position="470"/>
        <end position="500"/>
    </location>
</feature>
<evidence type="ECO:0000313" key="10">
    <source>
        <dbReference type="EMBL" id="VFQ81439.1"/>
    </source>
</evidence>
<feature type="region of interest" description="Disordered" evidence="8">
    <location>
        <begin position="912"/>
        <end position="961"/>
    </location>
</feature>
<dbReference type="InterPro" id="IPR029752">
    <property type="entry name" value="D-isomer_DH_CS1"/>
</dbReference>
<accession>A0A484LYT9</accession>
<feature type="domain" description="THIF-type NAD/FAD binding fold" evidence="9">
    <location>
        <begin position="602"/>
        <end position="856"/>
    </location>
</feature>
<evidence type="ECO:0000256" key="3">
    <source>
        <dbReference type="ARBA" id="ARBA00022723"/>
    </source>
</evidence>
<keyword evidence="4" id="KW-0547">Nucleotide-binding</keyword>
<keyword evidence="7" id="KW-0067">ATP-binding</keyword>
<dbReference type="PANTHER" id="PTHR10953:SF9">
    <property type="entry name" value="UBIQUITIN-LIKE MODIFIER-ACTIVATING ENZYME 5"/>
    <property type="match status" value="1"/>
</dbReference>
<dbReference type="CDD" id="cd00757">
    <property type="entry name" value="ThiF_MoeB_HesA_family"/>
    <property type="match status" value="1"/>
</dbReference>
<dbReference type="GO" id="GO:0005829">
    <property type="term" value="C:cytosol"/>
    <property type="evidence" value="ECO:0007669"/>
    <property type="project" value="TreeGrafter"/>
</dbReference>
<evidence type="ECO:0000256" key="6">
    <source>
        <dbReference type="ARBA" id="ARBA00022833"/>
    </source>
</evidence>
<name>A0A484LYT9_9ASTE</name>
<keyword evidence="3" id="KW-0479">Metal-binding</keyword>
<dbReference type="InterPro" id="IPR045886">
    <property type="entry name" value="ThiF/MoeB/HesA"/>
</dbReference>
<dbReference type="PROSITE" id="PS00065">
    <property type="entry name" value="D_2_HYDROXYACID_DH_1"/>
    <property type="match status" value="1"/>
</dbReference>
<dbReference type="Gene3D" id="3.40.50.720">
    <property type="entry name" value="NAD(P)-binding Rossmann-like Domain"/>
    <property type="match status" value="1"/>
</dbReference>
<evidence type="ECO:0000259" key="9">
    <source>
        <dbReference type="Pfam" id="PF00899"/>
    </source>
</evidence>
<evidence type="ECO:0000313" key="11">
    <source>
        <dbReference type="Proteomes" id="UP000595140"/>
    </source>
</evidence>
<dbReference type="Pfam" id="PF00899">
    <property type="entry name" value="ThiF"/>
    <property type="match status" value="1"/>
</dbReference>
<dbReference type="InterPro" id="IPR035985">
    <property type="entry name" value="Ubiquitin-activating_enz"/>
</dbReference>